<gene>
    <name evidence="2" type="ORF">V5799_026221</name>
</gene>
<keyword evidence="1" id="KW-0732">Signal</keyword>
<dbReference type="EMBL" id="JARKHS020030024">
    <property type="protein sequence ID" value="KAK8762512.1"/>
    <property type="molecule type" value="Genomic_DNA"/>
</dbReference>
<evidence type="ECO:0000256" key="1">
    <source>
        <dbReference type="SAM" id="SignalP"/>
    </source>
</evidence>
<feature type="chain" id="PRO_5042835197" description="Secreted protein" evidence="1">
    <location>
        <begin position="21"/>
        <end position="197"/>
    </location>
</feature>
<name>A0AAQ4DJ72_AMBAM</name>
<evidence type="ECO:0000313" key="3">
    <source>
        <dbReference type="Proteomes" id="UP001321473"/>
    </source>
</evidence>
<keyword evidence="3" id="KW-1185">Reference proteome</keyword>
<feature type="signal peptide" evidence="1">
    <location>
        <begin position="1"/>
        <end position="20"/>
    </location>
</feature>
<accession>A0AAQ4DJ72</accession>
<reference evidence="2 3" key="1">
    <citation type="journal article" date="2023" name="Arcadia Sci">
        <title>De novo assembly of a long-read Amblyomma americanum tick genome.</title>
        <authorList>
            <person name="Chou S."/>
            <person name="Poskanzer K.E."/>
            <person name="Rollins M."/>
            <person name="Thuy-Boun P.S."/>
        </authorList>
    </citation>
    <scope>NUCLEOTIDE SEQUENCE [LARGE SCALE GENOMIC DNA]</scope>
    <source>
        <strain evidence="2">F_SG_1</strain>
        <tissue evidence="2">Salivary glands</tissue>
    </source>
</reference>
<organism evidence="2 3">
    <name type="scientific">Amblyomma americanum</name>
    <name type="common">Lone star tick</name>
    <dbReference type="NCBI Taxonomy" id="6943"/>
    <lineage>
        <taxon>Eukaryota</taxon>
        <taxon>Metazoa</taxon>
        <taxon>Ecdysozoa</taxon>
        <taxon>Arthropoda</taxon>
        <taxon>Chelicerata</taxon>
        <taxon>Arachnida</taxon>
        <taxon>Acari</taxon>
        <taxon>Parasitiformes</taxon>
        <taxon>Ixodida</taxon>
        <taxon>Ixodoidea</taxon>
        <taxon>Ixodidae</taxon>
        <taxon>Amblyomminae</taxon>
        <taxon>Amblyomma</taxon>
    </lineage>
</organism>
<proteinExistence type="predicted"/>
<evidence type="ECO:0000313" key="2">
    <source>
        <dbReference type="EMBL" id="KAK8762512.1"/>
    </source>
</evidence>
<dbReference type="AlphaFoldDB" id="A0AAQ4DJ72"/>
<sequence length="197" mass="21899">MATIACVLVMFVAILRATNAGSAPCITVNLPDFLTTNKKKCSDVTPTDICAPFNENNTEKVRDVINCTTYDAEYKVIYLTAVMVDAVAATLPEELRNMSWTETEFIVRWCSNGYSLPKSHYGRTCEEYLSLVNVTCEEPTSLIVPDVNGLGECAEKNTIPDLCTRGDTLTWQAFTELIALIRCVYFAIIPLLPSEQY</sequence>
<protein>
    <recommendedName>
        <fullName evidence="4">Secreted protein</fullName>
    </recommendedName>
</protein>
<evidence type="ECO:0008006" key="4">
    <source>
        <dbReference type="Google" id="ProtNLM"/>
    </source>
</evidence>
<dbReference type="Proteomes" id="UP001321473">
    <property type="component" value="Unassembled WGS sequence"/>
</dbReference>
<comment type="caution">
    <text evidence="2">The sequence shown here is derived from an EMBL/GenBank/DDBJ whole genome shotgun (WGS) entry which is preliminary data.</text>
</comment>